<evidence type="ECO:0000313" key="2">
    <source>
        <dbReference type="EMBL" id="PMS18073.1"/>
    </source>
</evidence>
<reference evidence="2 3" key="1">
    <citation type="submission" date="2018-01" db="EMBL/GenBank/DDBJ databases">
        <title>Whole genome analyses suggest that Burkholderia sensu lato contains two further novel genera in the rhizoxinica-symbiotica group Mycetohabitans gen. nov., and Trinickia gen. nov.: implications for the evolution of diazotrophy and nodulation in the Burkholderiaceae.</title>
        <authorList>
            <person name="Estrada-de los Santos P."/>
            <person name="Palmer M."/>
            <person name="Chavez-Ramirez B."/>
            <person name="Beukes C."/>
            <person name="Steenkamp E.T."/>
            <person name="Hirsch A.M."/>
            <person name="Manyaka P."/>
            <person name="Maluk M."/>
            <person name="Lafos M."/>
            <person name="Crook M."/>
            <person name="Gross E."/>
            <person name="Simon M.F."/>
            <person name="Bueno dos Reis Junior F."/>
            <person name="Poole P.S."/>
            <person name="Venter S.N."/>
            <person name="James E.K."/>
        </authorList>
    </citation>
    <scope>NUCLEOTIDE SEQUENCE [LARGE SCALE GENOMIC DNA]</scope>
    <source>
        <strain evidence="2 3">GIMN1.004</strain>
    </source>
</reference>
<accession>A0A2N7VLP8</accession>
<gene>
    <name evidence="2" type="ORF">C0Z18_17695</name>
</gene>
<name>A0A2N7VLP8_9BURK</name>
<comment type="caution">
    <text evidence="2">The sequence shown here is derived from an EMBL/GenBank/DDBJ whole genome shotgun (WGS) entry which is preliminary data.</text>
</comment>
<evidence type="ECO:0000256" key="1">
    <source>
        <dbReference type="SAM" id="MobiDB-lite"/>
    </source>
</evidence>
<feature type="region of interest" description="Disordered" evidence="1">
    <location>
        <begin position="33"/>
        <end position="66"/>
    </location>
</feature>
<protein>
    <submittedName>
        <fullName evidence="2">Uncharacterized protein</fullName>
    </submittedName>
</protein>
<keyword evidence="3" id="KW-1185">Reference proteome</keyword>
<sequence length="66" mass="7331">MSYYIVSLKQAQAKTIASDSRNRCMKRYSVTTRTTQNANDADWHAERSITGAGVDKSASSEEDTVQ</sequence>
<proteinExistence type="predicted"/>
<dbReference type="Proteomes" id="UP000235616">
    <property type="component" value="Unassembled WGS sequence"/>
</dbReference>
<evidence type="ECO:0000313" key="3">
    <source>
        <dbReference type="Proteomes" id="UP000235616"/>
    </source>
</evidence>
<dbReference type="EMBL" id="PNYA01000016">
    <property type="protein sequence ID" value="PMS18073.1"/>
    <property type="molecule type" value="Genomic_DNA"/>
</dbReference>
<organism evidence="2 3">
    <name type="scientific">Trinickia dabaoshanensis</name>
    <dbReference type="NCBI Taxonomy" id="564714"/>
    <lineage>
        <taxon>Bacteria</taxon>
        <taxon>Pseudomonadati</taxon>
        <taxon>Pseudomonadota</taxon>
        <taxon>Betaproteobacteria</taxon>
        <taxon>Burkholderiales</taxon>
        <taxon>Burkholderiaceae</taxon>
        <taxon>Trinickia</taxon>
    </lineage>
</organism>
<dbReference type="AlphaFoldDB" id="A0A2N7VLP8"/>